<feature type="repeat" description="ANK" evidence="3">
    <location>
        <begin position="485"/>
        <end position="517"/>
    </location>
</feature>
<evidence type="ECO:0000256" key="4">
    <source>
        <dbReference type="SAM" id="MobiDB-lite"/>
    </source>
</evidence>
<protein>
    <recommendedName>
        <fullName evidence="7">Ankyrin repeat protein</fullName>
    </recommendedName>
</protein>
<dbReference type="AlphaFoldDB" id="A0ABD3XW47"/>
<comment type="caution">
    <text evidence="5">The sequence shown here is derived from an EMBL/GenBank/DDBJ whole genome shotgun (WGS) entry which is preliminary data.</text>
</comment>
<evidence type="ECO:0000256" key="2">
    <source>
        <dbReference type="ARBA" id="ARBA00023043"/>
    </source>
</evidence>
<dbReference type="PANTHER" id="PTHR24198:SF165">
    <property type="entry name" value="ANKYRIN REPEAT-CONTAINING PROTEIN-RELATED"/>
    <property type="match status" value="1"/>
</dbReference>
<dbReference type="EMBL" id="JBJQND010000001">
    <property type="protein sequence ID" value="KAL3890217.1"/>
    <property type="molecule type" value="Genomic_DNA"/>
</dbReference>
<dbReference type="Gene3D" id="3.30.460.90">
    <property type="match status" value="1"/>
</dbReference>
<dbReference type="PANTHER" id="PTHR24198">
    <property type="entry name" value="ANKYRIN REPEAT AND PROTEIN KINASE DOMAIN-CONTAINING PROTEIN"/>
    <property type="match status" value="1"/>
</dbReference>
<evidence type="ECO:0008006" key="7">
    <source>
        <dbReference type="Google" id="ProtNLM"/>
    </source>
</evidence>
<dbReference type="PROSITE" id="PS50088">
    <property type="entry name" value="ANK_REPEAT"/>
    <property type="match status" value="6"/>
</dbReference>
<evidence type="ECO:0000313" key="6">
    <source>
        <dbReference type="Proteomes" id="UP001634394"/>
    </source>
</evidence>
<evidence type="ECO:0000256" key="3">
    <source>
        <dbReference type="PROSITE-ProRule" id="PRU00023"/>
    </source>
</evidence>
<name>A0ABD3XW47_SINWO</name>
<keyword evidence="2 3" id="KW-0040">ANK repeat</keyword>
<dbReference type="PROSITE" id="PS50297">
    <property type="entry name" value="ANK_REP_REGION"/>
    <property type="match status" value="6"/>
</dbReference>
<keyword evidence="6" id="KW-1185">Reference proteome</keyword>
<feature type="repeat" description="ANK" evidence="3">
    <location>
        <begin position="584"/>
        <end position="616"/>
    </location>
</feature>
<organism evidence="5 6">
    <name type="scientific">Sinanodonta woodiana</name>
    <name type="common">Chinese pond mussel</name>
    <name type="synonym">Anodonta woodiana</name>
    <dbReference type="NCBI Taxonomy" id="1069815"/>
    <lineage>
        <taxon>Eukaryota</taxon>
        <taxon>Metazoa</taxon>
        <taxon>Spiralia</taxon>
        <taxon>Lophotrochozoa</taxon>
        <taxon>Mollusca</taxon>
        <taxon>Bivalvia</taxon>
        <taxon>Autobranchia</taxon>
        <taxon>Heteroconchia</taxon>
        <taxon>Palaeoheterodonta</taxon>
        <taxon>Unionida</taxon>
        <taxon>Unionoidea</taxon>
        <taxon>Unionidae</taxon>
        <taxon>Unioninae</taxon>
        <taxon>Sinanodonta</taxon>
    </lineage>
</organism>
<feature type="repeat" description="ANK" evidence="3">
    <location>
        <begin position="452"/>
        <end position="484"/>
    </location>
</feature>
<feature type="compositionally biased region" description="Basic and acidic residues" evidence="4">
    <location>
        <begin position="1047"/>
        <end position="1061"/>
    </location>
</feature>
<proteinExistence type="predicted"/>
<dbReference type="Pfam" id="PF12796">
    <property type="entry name" value="Ank_2"/>
    <property type="match status" value="3"/>
</dbReference>
<accession>A0ABD3XW47</accession>
<gene>
    <name evidence="5" type="ORF">ACJMK2_002508</name>
</gene>
<evidence type="ECO:0000256" key="1">
    <source>
        <dbReference type="ARBA" id="ARBA00022737"/>
    </source>
</evidence>
<dbReference type="InterPro" id="IPR002110">
    <property type="entry name" value="Ankyrin_rpt"/>
</dbReference>
<feature type="repeat" description="ANK" evidence="3">
    <location>
        <begin position="551"/>
        <end position="583"/>
    </location>
</feature>
<feature type="repeat" description="ANK" evidence="3">
    <location>
        <begin position="518"/>
        <end position="550"/>
    </location>
</feature>
<dbReference type="SUPFAM" id="SSF48403">
    <property type="entry name" value="Ankyrin repeat"/>
    <property type="match status" value="2"/>
</dbReference>
<keyword evidence="1" id="KW-0677">Repeat</keyword>
<dbReference type="Proteomes" id="UP001634394">
    <property type="component" value="Unassembled WGS sequence"/>
</dbReference>
<dbReference type="Gene3D" id="1.25.40.20">
    <property type="entry name" value="Ankyrin repeat-containing domain"/>
    <property type="match status" value="3"/>
</dbReference>
<evidence type="ECO:0000313" key="5">
    <source>
        <dbReference type="EMBL" id="KAL3890217.1"/>
    </source>
</evidence>
<reference evidence="5 6" key="1">
    <citation type="submission" date="2024-11" db="EMBL/GenBank/DDBJ databases">
        <title>Chromosome-level genome assembly of the freshwater bivalve Anodonta woodiana.</title>
        <authorList>
            <person name="Chen X."/>
        </authorList>
    </citation>
    <scope>NUCLEOTIDE SEQUENCE [LARGE SCALE GENOMIC DNA]</scope>
    <source>
        <strain evidence="5">MN2024</strain>
        <tissue evidence="5">Gills</tissue>
    </source>
</reference>
<feature type="region of interest" description="Disordered" evidence="4">
    <location>
        <begin position="1034"/>
        <end position="1061"/>
    </location>
</feature>
<dbReference type="InterPro" id="IPR036770">
    <property type="entry name" value="Ankyrin_rpt-contain_sf"/>
</dbReference>
<dbReference type="Pfam" id="PF13606">
    <property type="entry name" value="Ank_3"/>
    <property type="match status" value="1"/>
</dbReference>
<dbReference type="SMART" id="SM00248">
    <property type="entry name" value="ANK"/>
    <property type="match status" value="9"/>
</dbReference>
<feature type="repeat" description="ANK" evidence="3">
    <location>
        <begin position="375"/>
        <end position="407"/>
    </location>
</feature>
<sequence length="1190" mass="133450">MARDTSGNTAAGIMSQTQQDTKDYLKEFDDEYEIIITTIPRDGSLTKEEFIKRHEALAKEFSDRLIEVANTESKLKTLVSFVNTIFNIRRANKMCSNEQDSETEEDKIFGQDPVKKNANFAVKDSISISSTSSHILHDIDGNDESNACSEYEDTFSDLLILKNDIQWLRVPILAVERNNIEIVEMCFKTGIELEMFRNWNGQTLLGHSIEQSKLNFDIINVLLKCIGVNIGSIKGTTPVMACMQNKEIDVKERFALLERLIEADADVMTRSFSLGTTLNEFIFSLLTETNAAKLTEWKSVIDVLLTKGVDINAIDFFHQSALICAITTVPPTGLEDSDAYDLEAKRNIVSARQCKIEIVEYLLHKGANMEVIGNNGYTALCMALANQNVDVVETLVKHGANVNHLTNIKMSPAYVICCEGDWSEENDIETILLPSLRILLNAGLNLNIKGLDDSTVLHFASTKMNHIICEFLVKSGADIEATDYLQRTPLHMAVRNRHSMVIKTLINLGADIEAKDIHGDSPLTHACLHGNTNAVQILIENGADCKVCGDLGIQPLHIAAEDGDSLMMEILQNAGCDLSTRDASGSTPLHYAASHGNPDTVKYLLNHNVNKNSEDSQGLVPLDLALLRGEYRVSTFLANCASAVKFGRLPPGIFPNRPLRQMHELDDYLDEITEPLKTIGEPGVGIAKAILDTPGLGRLHLDEGESKQIYESIQQLCLEIVERIGELDPLFQCKLMNAGSSLEGVKLAYPNEFDFVCHIEKISAFVEKLENVDIPEYCQIIMKDSLPPDISRFCLRSKKSLNAGAVLCHFARLTRIATYDVLKRPHQHIYSGMLLLKETAIVFDDSPIPLSKLQGFTVSWRGPTYKHIDVSIDINPVLYTTEWPSEAVGSSILIPNIKEEGMYLIPKCCNKHLFSVVEIMPFDTDLWRYSTHHVEAIMMQRLPQEARDCYMLCKAFRLEPLTCSIQVNKTVGWMSETGLLKLCPLDERGYVIPYDDGGSCGDYSDDHYVGDDDDDEIQAKEKRNAANDDFRIDSGISDTLKEDDEHDHDRSEREFGVHTEHDSSMLTHTDGGIVKVLVGYDNAEDTYELTAEKCIPSYHIKSIFLQEAETILSTSGTFSDRHLQTIPYKVYERLKTAVETQYLTTPFFPSQNIYRHPQDNDNLRASIKLRMSYIDTILRLLRELGFGFEC</sequence>